<protein>
    <submittedName>
        <fullName evidence="1">Uncharacterized protein</fullName>
    </submittedName>
</protein>
<accession>G0MGC8</accession>
<evidence type="ECO:0000313" key="1">
    <source>
        <dbReference type="EMBL" id="EGT56498.1"/>
    </source>
</evidence>
<proteinExistence type="predicted"/>
<gene>
    <name evidence="1" type="ORF">CAEBREN_25495</name>
</gene>
<dbReference type="Proteomes" id="UP000008068">
    <property type="component" value="Unassembled WGS sequence"/>
</dbReference>
<name>G0MGC8_CAEBE</name>
<reference evidence="2" key="1">
    <citation type="submission" date="2011-07" db="EMBL/GenBank/DDBJ databases">
        <authorList>
            <consortium name="Caenorhabditis brenneri Sequencing and Analysis Consortium"/>
            <person name="Wilson R.K."/>
        </authorList>
    </citation>
    <scope>NUCLEOTIDE SEQUENCE [LARGE SCALE GENOMIC DNA]</scope>
    <source>
        <strain evidence="2">PB2801</strain>
    </source>
</reference>
<keyword evidence="2" id="KW-1185">Reference proteome</keyword>
<sequence>MFPCGTFEVVPFTGLSPEHRKWRAISISSAENHARKAKNDSIRKFSTPSGDIHLAEAKNDSIEKFSAPSGDNQADDSVLVTTENVYSESEISAQIRMSADTWSDTTSPLKSHSSSPIGMMVSPAHSEEEVMEFMVVSPVQAEQEMEVVEIPLPQSDEVVWVPPPQVEVKSVMYVKNRTGKRSPKWNWRCPLEQFPTFPTDVL</sequence>
<evidence type="ECO:0000313" key="2">
    <source>
        <dbReference type="Proteomes" id="UP000008068"/>
    </source>
</evidence>
<organism evidence="2">
    <name type="scientific">Caenorhabditis brenneri</name>
    <name type="common">Nematode worm</name>
    <dbReference type="NCBI Taxonomy" id="135651"/>
    <lineage>
        <taxon>Eukaryota</taxon>
        <taxon>Metazoa</taxon>
        <taxon>Ecdysozoa</taxon>
        <taxon>Nematoda</taxon>
        <taxon>Chromadorea</taxon>
        <taxon>Rhabditida</taxon>
        <taxon>Rhabditina</taxon>
        <taxon>Rhabditomorpha</taxon>
        <taxon>Rhabditoidea</taxon>
        <taxon>Rhabditidae</taxon>
        <taxon>Peloderinae</taxon>
        <taxon>Caenorhabditis</taxon>
    </lineage>
</organism>
<dbReference type="AlphaFoldDB" id="G0MGC8"/>
<dbReference type="HOGENOM" id="CLU_1355722_0_0_1"/>
<dbReference type="EMBL" id="GL379793">
    <property type="protein sequence ID" value="EGT56498.1"/>
    <property type="molecule type" value="Genomic_DNA"/>
</dbReference>
<dbReference type="InParanoid" id="G0MGC8"/>